<evidence type="ECO:0000256" key="2">
    <source>
        <dbReference type="SAM" id="Phobius"/>
    </source>
</evidence>
<dbReference type="InterPro" id="IPR019734">
    <property type="entry name" value="TPR_rpt"/>
</dbReference>
<keyword evidence="2" id="KW-0472">Membrane</keyword>
<feature type="domain" description="SH3b" evidence="4">
    <location>
        <begin position="210"/>
        <end position="274"/>
    </location>
</feature>
<dbReference type="PROSITE" id="PS51781">
    <property type="entry name" value="SH3B"/>
    <property type="match status" value="1"/>
</dbReference>
<keyword evidence="3" id="KW-0732">Signal</keyword>
<evidence type="ECO:0000256" key="1">
    <source>
        <dbReference type="PROSITE-ProRule" id="PRU00339"/>
    </source>
</evidence>
<dbReference type="InterPro" id="IPR003646">
    <property type="entry name" value="SH3-like_bac-type"/>
</dbReference>
<organism evidence="5 6">
    <name type="scientific">Symmachiella dynata</name>
    <dbReference type="NCBI Taxonomy" id="2527995"/>
    <lineage>
        <taxon>Bacteria</taxon>
        <taxon>Pseudomonadati</taxon>
        <taxon>Planctomycetota</taxon>
        <taxon>Planctomycetia</taxon>
        <taxon>Planctomycetales</taxon>
        <taxon>Planctomycetaceae</taxon>
        <taxon>Symmachiella</taxon>
    </lineage>
</organism>
<feature type="chain" id="PRO_5021811686" description="SH3b domain-containing protein" evidence="3">
    <location>
        <begin position="30"/>
        <end position="274"/>
    </location>
</feature>
<reference evidence="5 6" key="1">
    <citation type="submission" date="2019-02" db="EMBL/GenBank/DDBJ databases">
        <title>Deep-cultivation of Planctomycetes and their phenomic and genomic characterization uncovers novel biology.</title>
        <authorList>
            <person name="Wiegand S."/>
            <person name="Jogler M."/>
            <person name="Boedeker C."/>
            <person name="Pinto D."/>
            <person name="Vollmers J."/>
            <person name="Rivas-Marin E."/>
            <person name="Kohn T."/>
            <person name="Peeters S.H."/>
            <person name="Heuer A."/>
            <person name="Rast P."/>
            <person name="Oberbeckmann S."/>
            <person name="Bunk B."/>
            <person name="Jeske O."/>
            <person name="Meyerdierks A."/>
            <person name="Storesund J.E."/>
            <person name="Kallscheuer N."/>
            <person name="Luecker S."/>
            <person name="Lage O.M."/>
            <person name="Pohl T."/>
            <person name="Merkel B.J."/>
            <person name="Hornburger P."/>
            <person name="Mueller R.-W."/>
            <person name="Bruemmer F."/>
            <person name="Labrenz M."/>
            <person name="Spormann A.M."/>
            <person name="Op den Camp H."/>
            <person name="Overmann J."/>
            <person name="Amann R."/>
            <person name="Jetten M.S.M."/>
            <person name="Mascher T."/>
            <person name="Medema M.H."/>
            <person name="Devos D.P."/>
            <person name="Kaster A.-K."/>
            <person name="Ovreas L."/>
            <person name="Rohde M."/>
            <person name="Galperin M.Y."/>
            <person name="Jogler C."/>
        </authorList>
    </citation>
    <scope>NUCLEOTIDE SEQUENCE [LARGE SCALE GENOMIC DNA]</scope>
    <source>
        <strain evidence="5 6">Mal52</strain>
    </source>
</reference>
<dbReference type="InterPro" id="IPR011990">
    <property type="entry name" value="TPR-like_helical_dom_sf"/>
</dbReference>
<dbReference type="Pfam" id="PF18348">
    <property type="entry name" value="SH3_16"/>
    <property type="match status" value="1"/>
</dbReference>
<dbReference type="SUPFAM" id="SSF48452">
    <property type="entry name" value="TPR-like"/>
    <property type="match status" value="1"/>
</dbReference>
<dbReference type="RefSeq" id="WP_145380053.1">
    <property type="nucleotide sequence ID" value="NZ_CP036276.1"/>
</dbReference>
<name>A0A517ZXT2_9PLAN</name>
<keyword evidence="2" id="KW-1133">Transmembrane helix</keyword>
<gene>
    <name evidence="5" type="ORF">Mal52_58080</name>
</gene>
<dbReference type="EMBL" id="CP036276">
    <property type="protein sequence ID" value="QDU47280.1"/>
    <property type="molecule type" value="Genomic_DNA"/>
</dbReference>
<feature type="transmembrane region" description="Helical" evidence="2">
    <location>
        <begin position="183"/>
        <end position="202"/>
    </location>
</feature>
<dbReference type="AlphaFoldDB" id="A0A517ZXT2"/>
<dbReference type="InterPro" id="IPR041382">
    <property type="entry name" value="SH3_16"/>
</dbReference>
<dbReference type="Gene3D" id="2.30.30.40">
    <property type="entry name" value="SH3 Domains"/>
    <property type="match status" value="1"/>
</dbReference>
<dbReference type="PROSITE" id="PS50005">
    <property type="entry name" value="TPR"/>
    <property type="match status" value="1"/>
</dbReference>
<dbReference type="Gene3D" id="1.25.40.10">
    <property type="entry name" value="Tetratricopeptide repeat domain"/>
    <property type="match status" value="1"/>
</dbReference>
<evidence type="ECO:0000259" key="4">
    <source>
        <dbReference type="PROSITE" id="PS51781"/>
    </source>
</evidence>
<feature type="repeat" description="TPR" evidence="1">
    <location>
        <begin position="83"/>
        <end position="116"/>
    </location>
</feature>
<keyword evidence="1" id="KW-0802">TPR repeat</keyword>
<protein>
    <recommendedName>
        <fullName evidence="4">SH3b domain-containing protein</fullName>
    </recommendedName>
</protein>
<evidence type="ECO:0000256" key="3">
    <source>
        <dbReference type="SAM" id="SignalP"/>
    </source>
</evidence>
<evidence type="ECO:0000313" key="5">
    <source>
        <dbReference type="EMBL" id="QDU47280.1"/>
    </source>
</evidence>
<dbReference type="KEGG" id="sdyn:Mal52_58080"/>
<keyword evidence="2" id="KW-0812">Transmembrane</keyword>
<feature type="transmembrane region" description="Helical" evidence="2">
    <location>
        <begin position="157"/>
        <end position="176"/>
    </location>
</feature>
<keyword evidence="6" id="KW-1185">Reference proteome</keyword>
<dbReference type="CDD" id="cd00174">
    <property type="entry name" value="SH3"/>
    <property type="match status" value="1"/>
</dbReference>
<feature type="signal peptide" evidence="3">
    <location>
        <begin position="1"/>
        <end position="29"/>
    </location>
</feature>
<proteinExistence type="predicted"/>
<dbReference type="Proteomes" id="UP000319383">
    <property type="component" value="Chromosome"/>
</dbReference>
<sequence length="274" mass="29677" precursor="true">MKTNRTIAGFAILVAALLATTFDSGEARAGELNHEQQQTILHEANTLYESGTANATDRALSKEAFEAAAAKYQTLVDDGVNNWQMHFNLGNAYLQSGALGRAIANYERAAAMTGDKAVHANLEHARSLVKTEAPAAIPQTTWESAQQHLAAVPLKNLLLVAAIAWACFWITMSLRIPNWQRSLKTIGVVAAGLFLSATLIMANRDQGPQLPVGIITADQVPLREGNGEAFGSQEGTSLIEGERVQVVEQRGEWIHVQLHDGRTGWLTDSQLEVI</sequence>
<evidence type="ECO:0000313" key="6">
    <source>
        <dbReference type="Proteomes" id="UP000319383"/>
    </source>
</evidence>
<accession>A0A517ZXT2</accession>